<keyword evidence="3" id="KW-1185">Reference proteome</keyword>
<accession>A0A916TUV5</accession>
<dbReference type="RefSeq" id="WP_188772784.1">
    <property type="nucleotide sequence ID" value="NZ_BMHK01000034.1"/>
</dbReference>
<dbReference type="EMBL" id="BMHK01000034">
    <property type="protein sequence ID" value="GGC12573.1"/>
    <property type="molecule type" value="Genomic_DNA"/>
</dbReference>
<sequence length="520" mass="58641">MAKVSSVNIRPGVNVLSVLPHLNYKAWFALAEFVDNAIQSSIDNKKKLRDTDGAGYRLRVDIDFNPAEATITITDNAAGIATSDYQRAFRPAEIPPDASGLSEFGMGMKSAACWFAPNWSVRSSALGERVERTVFFDIDQIVTDSIEELNVISTEVAEGKHYTEIRLERIRRFPRGKTISKIKEHLASIYRVYLREGLLELSVDGEKLVYEEPTILTAPSFRDPDGPAIEWKKDIKFDLGDGKSAHGFVAIRETASTKLAGLALFRRKRLILGSADEAYRPEDIFGRSNTYPYQRLFGEIHLKGFFVSHTKDGVKWEESEDEFLRKLRKELSLEELPLIQQAREHRTKSGAKATRKDAVDALRTTADSLNKKTIAANDRGEPGVTELSEPHADSEELNDIRAEDLEEAELRLQFRSEPWIVRIELSYADDSAEWLAIRDRPSITDPEPREIVIRIAMLHPFMSQFPTLDSEGFSAVLKLAAAMALAEVAATELADRNPYAIRRFTNEILKTHMSKRVIDE</sequence>
<dbReference type="SUPFAM" id="SSF55874">
    <property type="entry name" value="ATPase domain of HSP90 chaperone/DNA topoisomerase II/histidine kinase"/>
    <property type="match status" value="1"/>
</dbReference>
<evidence type="ECO:0000256" key="1">
    <source>
        <dbReference type="SAM" id="MobiDB-lite"/>
    </source>
</evidence>
<comment type="caution">
    <text evidence="2">The sequence shown here is derived from an EMBL/GenBank/DDBJ whole genome shotgun (WGS) entry which is preliminary data.</text>
</comment>
<evidence type="ECO:0000313" key="3">
    <source>
        <dbReference type="Proteomes" id="UP000608154"/>
    </source>
</evidence>
<feature type="compositionally biased region" description="Basic and acidic residues" evidence="1">
    <location>
        <begin position="388"/>
        <end position="397"/>
    </location>
</feature>
<gene>
    <name evidence="2" type="ORF">GCM10011494_34250</name>
</gene>
<evidence type="ECO:0000313" key="2">
    <source>
        <dbReference type="EMBL" id="GGC12573.1"/>
    </source>
</evidence>
<dbReference type="Proteomes" id="UP000608154">
    <property type="component" value="Unassembled WGS sequence"/>
</dbReference>
<dbReference type="Pfam" id="PF13589">
    <property type="entry name" value="HATPase_c_3"/>
    <property type="match status" value="1"/>
</dbReference>
<reference evidence="2" key="2">
    <citation type="submission" date="2020-09" db="EMBL/GenBank/DDBJ databases">
        <authorList>
            <person name="Sun Q."/>
            <person name="Zhou Y."/>
        </authorList>
    </citation>
    <scope>NUCLEOTIDE SEQUENCE</scope>
    <source>
        <strain evidence="2">CGMCC 1.15095</strain>
    </source>
</reference>
<feature type="region of interest" description="Disordered" evidence="1">
    <location>
        <begin position="377"/>
        <end position="397"/>
    </location>
</feature>
<dbReference type="Gene3D" id="3.30.565.10">
    <property type="entry name" value="Histidine kinase-like ATPase, C-terminal domain"/>
    <property type="match status" value="1"/>
</dbReference>
<evidence type="ECO:0008006" key="4">
    <source>
        <dbReference type="Google" id="ProtNLM"/>
    </source>
</evidence>
<dbReference type="AlphaFoldDB" id="A0A916TUV5"/>
<reference evidence="2" key="1">
    <citation type="journal article" date="2014" name="Int. J. Syst. Evol. Microbiol.">
        <title>Complete genome sequence of Corynebacterium casei LMG S-19264T (=DSM 44701T), isolated from a smear-ripened cheese.</title>
        <authorList>
            <consortium name="US DOE Joint Genome Institute (JGI-PGF)"/>
            <person name="Walter F."/>
            <person name="Albersmeier A."/>
            <person name="Kalinowski J."/>
            <person name="Ruckert C."/>
        </authorList>
    </citation>
    <scope>NUCLEOTIDE SEQUENCE</scope>
    <source>
        <strain evidence="2">CGMCC 1.15095</strain>
    </source>
</reference>
<organism evidence="2 3">
    <name type="scientific">Novosphingobium endophyticum</name>
    <dbReference type="NCBI Taxonomy" id="1955250"/>
    <lineage>
        <taxon>Bacteria</taxon>
        <taxon>Pseudomonadati</taxon>
        <taxon>Pseudomonadota</taxon>
        <taxon>Alphaproteobacteria</taxon>
        <taxon>Sphingomonadales</taxon>
        <taxon>Sphingomonadaceae</taxon>
        <taxon>Novosphingobium</taxon>
    </lineage>
</organism>
<name>A0A916TUV5_9SPHN</name>
<dbReference type="InterPro" id="IPR036890">
    <property type="entry name" value="HATPase_C_sf"/>
</dbReference>
<proteinExistence type="predicted"/>
<protein>
    <recommendedName>
        <fullName evidence="4">ATP-binding protein</fullName>
    </recommendedName>
</protein>